<dbReference type="SMART" id="SM00129">
    <property type="entry name" value="KISc"/>
    <property type="match status" value="1"/>
</dbReference>
<evidence type="ECO:0000259" key="12">
    <source>
        <dbReference type="PROSITE" id="PS50067"/>
    </source>
</evidence>
<feature type="coiled-coil region" evidence="11">
    <location>
        <begin position="591"/>
        <end position="789"/>
    </location>
</feature>
<sequence length="1289" mass="148415">MGDQKDNVKVAIRVRPLNDRERQESAKIIVTIPEPNKSVAIDIKSEQKCFTFDYVASEEIDQGEIFDKVGRPIADSCLSGYNGTIFAYGQTGAGKTFTILGPTIDSAEDFKFSSENSKRGLLPRCFEYIFSKIMREMLGDETEFLVKCSYLEIYQEQINDLLDPNPQNLQLREDMKRGVYVEGLIEETVTNALETYNLLKIGTLNRHVGSTSMNKESSRSHSVFTLVIESKTYKEGLNNYKTSHFHLIDLAGSERQKATDCAGERLKEAGMINKSLSALGNVINSLVDISEGKSRHVHYRDSKLTFLLKDSLGGNSKTFLVANISPAFSAAYETLSTLKFAQRAKQIKNVAVINEETSGAVALLRFEIKRLKEELLLCKDNTTCGRCGGLSLTEDLNENIYSILDKTLKQKKGDSDIYNNQINEKNSLIGNLNNTIERLERKINHSKMILKFRDATISRYQTNNPNKDKDIEELSKEIEVLREEVENNPNLARLYVENEKLRGEISEKLIESENKSRIAELEEISSKLAEELKNAVEVKEEIMKKYEESKETILKYEENIKNTTENIIPVYEILDSTKEITGTSVEDQDKILSLEMKIQKLQIKNSELQEKCQKKSLYKDKYKKYINEQREYTEKYEEINKKSKELNEENLKLQDEKQKLNEKVQKLIQEKQELNDELIKSQEVWETKNNLEKSLKEYEILEIARDKENLDNLSKENTSLKMQLKKTENEMGITKSELSTQIEKFSTINSRLNCLQISYQNLESKHQSLEKENNSLKNLLSDHDSLLESLKSTSESLSNTQTTCYHLSEELAEQKSSNETLLQAHNLSKFTIDDLTITITKLTQESQFQKKSSETLLKTLESTQSELLHAKNINKECQSFKQINEDLNKKLESSLKQQQSLENTINTLRNEISKAKTDKETLIFDTKIQQNHLEQEIFELQENKLLVNELQTRCQGLQDELNDTKSSLENFQELNLNLTQKNAELSNSLGKMHSSHVPIYIVDQLRQELKDVQEQNISLKEENKKKLEILKSIKSSITSTKNEISMWKKSIDEKNAVILELRNEIRRLKDNESEGSEAKFLRTALEEKELELKELKEKGQEYYSQADEALENMRRKCLSLQNEANSLREELRTCLITGTEKHKNPIQHNSDEITLRREDFLTMKTVNNKLTDELKVNVEFIEALKKQNTELGKKALEEGQKRQQLEDEVGNLTNGLAKITNYVFSLPRVRCNPEENSIVDSTIKAIGHIYKGGHKKVLSDSENYQENLKLPKHPRTKDMIKYKKSKINN</sequence>
<protein>
    <recommendedName>
        <fullName evidence="12">Kinesin motor domain-containing protein</fullName>
    </recommendedName>
</protein>
<evidence type="ECO:0000256" key="6">
    <source>
        <dbReference type="ARBA" id="ARBA00023054"/>
    </source>
</evidence>
<dbReference type="Proteomes" id="UP000187209">
    <property type="component" value="Unassembled WGS sequence"/>
</dbReference>
<evidence type="ECO:0000256" key="8">
    <source>
        <dbReference type="ARBA" id="ARBA00023212"/>
    </source>
</evidence>
<evidence type="ECO:0000256" key="3">
    <source>
        <dbReference type="ARBA" id="ARBA00022701"/>
    </source>
</evidence>
<reference evidence="13 14" key="1">
    <citation type="submission" date="2016-11" db="EMBL/GenBank/DDBJ databases">
        <title>The macronuclear genome of Stentor coeruleus: a giant cell with tiny introns.</title>
        <authorList>
            <person name="Slabodnick M."/>
            <person name="Ruby J.G."/>
            <person name="Reiff S.B."/>
            <person name="Swart E.C."/>
            <person name="Gosai S."/>
            <person name="Prabakaran S."/>
            <person name="Witkowska E."/>
            <person name="Larue G.E."/>
            <person name="Fisher S."/>
            <person name="Freeman R.M."/>
            <person name="Gunawardena J."/>
            <person name="Chu W."/>
            <person name="Stover N.A."/>
            <person name="Gregory B.D."/>
            <person name="Nowacki M."/>
            <person name="Derisi J."/>
            <person name="Roy S.W."/>
            <person name="Marshall W.F."/>
            <person name="Sood P."/>
        </authorList>
    </citation>
    <scope>NUCLEOTIDE SEQUENCE [LARGE SCALE GENOMIC DNA]</scope>
    <source>
        <strain evidence="13">WM001</strain>
    </source>
</reference>
<dbReference type="PANTHER" id="PTHR37739:SF8">
    <property type="entry name" value="KINESIN-LIKE PROTEIN KIN-12D"/>
    <property type="match status" value="1"/>
</dbReference>
<feature type="coiled-coil region" evidence="11">
    <location>
        <begin position="870"/>
        <end position="1130"/>
    </location>
</feature>
<dbReference type="InterPro" id="IPR044986">
    <property type="entry name" value="KIF15/KIN-12"/>
</dbReference>
<accession>A0A1R2CML9</accession>
<dbReference type="GO" id="GO:0008017">
    <property type="term" value="F:microtubule binding"/>
    <property type="evidence" value="ECO:0007669"/>
    <property type="project" value="InterPro"/>
</dbReference>
<feature type="coiled-coil region" evidence="11">
    <location>
        <begin position="422"/>
        <end position="484"/>
    </location>
</feature>
<dbReference type="EMBL" id="MPUH01000106">
    <property type="protein sequence ID" value="OMJ90259.1"/>
    <property type="molecule type" value="Genomic_DNA"/>
</dbReference>
<dbReference type="SUPFAM" id="SSF52540">
    <property type="entry name" value="P-loop containing nucleoside triphosphate hydrolases"/>
    <property type="match status" value="1"/>
</dbReference>
<feature type="coiled-coil region" evidence="11">
    <location>
        <begin position="518"/>
        <end position="566"/>
    </location>
</feature>
<dbReference type="GO" id="GO:0000278">
    <property type="term" value="P:mitotic cell cycle"/>
    <property type="evidence" value="ECO:0007669"/>
    <property type="project" value="UniProtKB-ARBA"/>
</dbReference>
<dbReference type="OrthoDB" id="313346at2759"/>
<evidence type="ECO:0000256" key="7">
    <source>
        <dbReference type="ARBA" id="ARBA00023175"/>
    </source>
</evidence>
<keyword evidence="7 10" id="KW-0505">Motor protein</keyword>
<keyword evidence="8" id="KW-0206">Cytoskeleton</keyword>
<keyword evidence="4 10" id="KW-0547">Nucleotide-binding</keyword>
<evidence type="ECO:0000256" key="11">
    <source>
        <dbReference type="SAM" id="Coils"/>
    </source>
</evidence>
<gene>
    <name evidence="13" type="ORF">SteCoe_7370</name>
</gene>
<dbReference type="GO" id="GO:0007018">
    <property type="term" value="P:microtubule-based movement"/>
    <property type="evidence" value="ECO:0007669"/>
    <property type="project" value="InterPro"/>
</dbReference>
<evidence type="ECO:0000256" key="10">
    <source>
        <dbReference type="PROSITE-ProRule" id="PRU00283"/>
    </source>
</evidence>
<name>A0A1R2CML9_9CILI</name>
<dbReference type="GO" id="GO:0005524">
    <property type="term" value="F:ATP binding"/>
    <property type="evidence" value="ECO:0007669"/>
    <property type="project" value="UniProtKB-UniRule"/>
</dbReference>
<dbReference type="PROSITE" id="PS00411">
    <property type="entry name" value="KINESIN_MOTOR_1"/>
    <property type="match status" value="1"/>
</dbReference>
<feature type="domain" description="Kinesin motor" evidence="12">
    <location>
        <begin position="7"/>
        <end position="347"/>
    </location>
</feature>
<dbReference type="InterPro" id="IPR036961">
    <property type="entry name" value="Kinesin_motor_dom_sf"/>
</dbReference>
<keyword evidence="2" id="KW-0963">Cytoplasm</keyword>
<evidence type="ECO:0000313" key="14">
    <source>
        <dbReference type="Proteomes" id="UP000187209"/>
    </source>
</evidence>
<evidence type="ECO:0000256" key="4">
    <source>
        <dbReference type="ARBA" id="ARBA00022741"/>
    </source>
</evidence>
<comment type="caution">
    <text evidence="13">The sequence shown here is derived from an EMBL/GenBank/DDBJ whole genome shotgun (WGS) entry which is preliminary data.</text>
</comment>
<dbReference type="InterPro" id="IPR001752">
    <property type="entry name" value="Kinesin_motor_dom"/>
</dbReference>
<dbReference type="GO" id="GO:0005813">
    <property type="term" value="C:centrosome"/>
    <property type="evidence" value="ECO:0007669"/>
    <property type="project" value="UniProtKB-ARBA"/>
</dbReference>
<evidence type="ECO:0000256" key="5">
    <source>
        <dbReference type="ARBA" id="ARBA00022840"/>
    </source>
</evidence>
<dbReference type="GO" id="GO:0003777">
    <property type="term" value="F:microtubule motor activity"/>
    <property type="evidence" value="ECO:0007669"/>
    <property type="project" value="InterPro"/>
</dbReference>
<dbReference type="PROSITE" id="PS50067">
    <property type="entry name" value="KINESIN_MOTOR_2"/>
    <property type="match status" value="1"/>
</dbReference>
<keyword evidence="5 10" id="KW-0067">ATP-binding</keyword>
<dbReference type="PANTHER" id="PTHR37739">
    <property type="entry name" value="KINESIN-LIKE PROTEIN KIN-12D"/>
    <property type="match status" value="1"/>
</dbReference>
<dbReference type="InterPro" id="IPR027417">
    <property type="entry name" value="P-loop_NTPase"/>
</dbReference>
<proteinExistence type="inferred from homology"/>
<dbReference type="GO" id="GO:0005874">
    <property type="term" value="C:microtubule"/>
    <property type="evidence" value="ECO:0007669"/>
    <property type="project" value="UniProtKB-KW"/>
</dbReference>
<dbReference type="Pfam" id="PF00225">
    <property type="entry name" value="Kinesin"/>
    <property type="match status" value="1"/>
</dbReference>
<dbReference type="FunFam" id="3.40.850.10:FF:000034">
    <property type="entry name" value="Kinesin family member 15"/>
    <property type="match status" value="1"/>
</dbReference>
<comment type="subcellular location">
    <subcellularLocation>
        <location evidence="1">Cytoplasm</location>
        <location evidence="1">Cytoskeleton</location>
        <location evidence="1">Spindle</location>
    </subcellularLocation>
</comment>
<keyword evidence="14" id="KW-1185">Reference proteome</keyword>
<dbReference type="GO" id="GO:0005829">
    <property type="term" value="C:cytosol"/>
    <property type="evidence" value="ECO:0007669"/>
    <property type="project" value="UniProtKB-ARBA"/>
</dbReference>
<dbReference type="Gene3D" id="3.40.850.10">
    <property type="entry name" value="Kinesin motor domain"/>
    <property type="match status" value="1"/>
</dbReference>
<dbReference type="InterPro" id="IPR019821">
    <property type="entry name" value="Kinesin_motor_CS"/>
</dbReference>
<keyword evidence="6 11" id="KW-0175">Coiled coil</keyword>
<organism evidence="13 14">
    <name type="scientific">Stentor coeruleus</name>
    <dbReference type="NCBI Taxonomy" id="5963"/>
    <lineage>
        <taxon>Eukaryota</taxon>
        <taxon>Sar</taxon>
        <taxon>Alveolata</taxon>
        <taxon>Ciliophora</taxon>
        <taxon>Postciliodesmatophora</taxon>
        <taxon>Heterotrichea</taxon>
        <taxon>Heterotrichida</taxon>
        <taxon>Stentoridae</taxon>
        <taxon>Stentor</taxon>
    </lineage>
</organism>
<keyword evidence="3" id="KW-0493">Microtubule</keyword>
<dbReference type="PRINTS" id="PR00380">
    <property type="entry name" value="KINESINHEAVY"/>
</dbReference>
<evidence type="ECO:0000256" key="9">
    <source>
        <dbReference type="ARBA" id="ARBA00034488"/>
    </source>
</evidence>
<feature type="binding site" evidence="10">
    <location>
        <begin position="89"/>
        <end position="96"/>
    </location>
    <ligand>
        <name>ATP</name>
        <dbReference type="ChEBI" id="CHEBI:30616"/>
    </ligand>
</feature>
<evidence type="ECO:0000256" key="1">
    <source>
        <dbReference type="ARBA" id="ARBA00004186"/>
    </source>
</evidence>
<evidence type="ECO:0000256" key="2">
    <source>
        <dbReference type="ARBA" id="ARBA00022490"/>
    </source>
</evidence>
<dbReference type="GO" id="GO:0005819">
    <property type="term" value="C:spindle"/>
    <property type="evidence" value="ECO:0007669"/>
    <property type="project" value="UniProtKB-SubCell"/>
</dbReference>
<comment type="similarity">
    <text evidence="9">Belongs to the TRAFAC class myosin-kinesin ATPase superfamily. Kinesin family. KIN-12 subfamily.</text>
</comment>
<evidence type="ECO:0000313" key="13">
    <source>
        <dbReference type="EMBL" id="OMJ90259.1"/>
    </source>
</evidence>